<evidence type="ECO:0000313" key="4">
    <source>
        <dbReference type="Proteomes" id="UP000002754"/>
    </source>
</evidence>
<keyword evidence="4" id="KW-1185">Reference proteome</keyword>
<protein>
    <recommendedName>
        <fullName evidence="6">Competence protein ComG</fullName>
    </recommendedName>
</protein>
<evidence type="ECO:0000313" key="5">
    <source>
        <dbReference type="Proteomes" id="UP000297014"/>
    </source>
</evidence>
<sequence>MNEKGFVFPLTLMFISLLILAIAFQANSLIQEKRFIAEQERFIQLQSLLQMAVVDFQKDPDILSESKVFSYEHGTVTLIVTQKSSPDVYEIQFRAELIQGNTKVGIMVYHDDTRLVEEYWEVK</sequence>
<evidence type="ECO:0000313" key="3">
    <source>
        <dbReference type="EMBL" id="THG90668.1"/>
    </source>
</evidence>
<dbReference type="EMBL" id="JALP01000126">
    <property type="protein sequence ID" value="THG90668.1"/>
    <property type="molecule type" value="Genomic_DNA"/>
</dbReference>
<dbReference type="RefSeq" id="WP_003322152.1">
    <property type="nucleotide sequence ID" value="NZ_ALPT02000094.1"/>
</dbReference>
<reference evidence="2 4" key="1">
    <citation type="journal article" date="2014" name="Genome Announc.">
        <title>Draft Genome Sequence of Bacillus alcalophilus AV1934, a Classic Alkaliphile Isolated from Human Feces in 1934.</title>
        <authorList>
            <person name="Attie O."/>
            <person name="Jayaprakash A."/>
            <person name="Shah H."/>
            <person name="Paulsen I.T."/>
            <person name="Morino M."/>
            <person name="Takahashi Y."/>
            <person name="Narumi I."/>
            <person name="Sachidanandam R."/>
            <person name="Satoh K."/>
            <person name="Ito M."/>
            <person name="Krulwich T.A."/>
        </authorList>
    </citation>
    <scope>NUCLEOTIDE SEQUENCE [LARGE SCALE GENOMIC DNA]</scope>
    <source>
        <strain evidence="2 4">AV1934</strain>
    </source>
</reference>
<dbReference type="InterPro" id="IPR020372">
    <property type="entry name" value="Competence_ComGG"/>
</dbReference>
<accession>A0A094YR14</accession>
<name>A0A094YR14_ALKAL</name>
<dbReference type="STRING" id="1218173.BALCAV_0219550"/>
<dbReference type="Pfam" id="PF14173">
    <property type="entry name" value="ComGG"/>
    <property type="match status" value="1"/>
</dbReference>
<reference evidence="3 5" key="2">
    <citation type="submission" date="2014-01" db="EMBL/GenBank/DDBJ databases">
        <title>Draft genome sequencing of Bacillus alcalophilus CGMCC 1.3604.</title>
        <authorList>
            <person name="Yang J."/>
            <person name="Diao L."/>
            <person name="Yang S."/>
        </authorList>
    </citation>
    <scope>NUCLEOTIDE SEQUENCE [LARGE SCALE GENOMIC DNA]</scope>
    <source>
        <strain evidence="3 5">CGMCC 1.3604</strain>
    </source>
</reference>
<keyword evidence="1" id="KW-0472">Membrane</keyword>
<dbReference type="AlphaFoldDB" id="A0A094YR14"/>
<dbReference type="Proteomes" id="UP000297014">
    <property type="component" value="Unassembled WGS sequence"/>
</dbReference>
<comment type="caution">
    <text evidence="2">The sequence shown here is derived from an EMBL/GenBank/DDBJ whole genome shotgun (WGS) entry which is preliminary data.</text>
</comment>
<organism evidence="2 4">
    <name type="scientific">Alkalihalobacillus alcalophilus ATCC 27647 = CGMCC 1.3604</name>
    <dbReference type="NCBI Taxonomy" id="1218173"/>
    <lineage>
        <taxon>Bacteria</taxon>
        <taxon>Bacillati</taxon>
        <taxon>Bacillota</taxon>
        <taxon>Bacilli</taxon>
        <taxon>Bacillales</taxon>
        <taxon>Bacillaceae</taxon>
        <taxon>Alkalihalobacillus</taxon>
    </lineage>
</organism>
<keyword evidence="1" id="KW-1133">Transmembrane helix</keyword>
<dbReference type="eggNOG" id="ENOG5030DHH">
    <property type="taxonomic scope" value="Bacteria"/>
</dbReference>
<evidence type="ECO:0008006" key="6">
    <source>
        <dbReference type="Google" id="ProtNLM"/>
    </source>
</evidence>
<proteinExistence type="predicted"/>
<feature type="transmembrane region" description="Helical" evidence="1">
    <location>
        <begin position="6"/>
        <end position="24"/>
    </location>
</feature>
<gene>
    <name evidence="3" type="ORF">AJ85_09470</name>
    <name evidence="2" type="ORF">BALCAV_0219550</name>
</gene>
<keyword evidence="1" id="KW-0812">Transmembrane</keyword>
<dbReference type="EMBL" id="ALPT02000094">
    <property type="protein sequence ID" value="KGA95907.1"/>
    <property type="molecule type" value="Genomic_DNA"/>
</dbReference>
<evidence type="ECO:0000313" key="2">
    <source>
        <dbReference type="EMBL" id="KGA95907.1"/>
    </source>
</evidence>
<evidence type="ECO:0000256" key="1">
    <source>
        <dbReference type="SAM" id="Phobius"/>
    </source>
</evidence>
<dbReference type="Proteomes" id="UP000002754">
    <property type="component" value="Unassembled WGS sequence"/>
</dbReference>